<keyword evidence="1" id="KW-0245">EGF-like domain</keyword>
<feature type="chain" id="PRO_5036490975" evidence="2">
    <location>
        <begin position="22"/>
        <end position="493"/>
    </location>
</feature>
<name>A0A8W8KNU2_MAGGI</name>
<dbReference type="AlphaFoldDB" id="A0A8W8KNU2"/>
<evidence type="ECO:0000313" key="3">
    <source>
        <dbReference type="EnsemblMetazoa" id="G23935.1:cds"/>
    </source>
</evidence>
<dbReference type="GO" id="GO:0005044">
    <property type="term" value="F:scavenger receptor activity"/>
    <property type="evidence" value="ECO:0007669"/>
    <property type="project" value="InterPro"/>
</dbReference>
<evidence type="ECO:0000313" key="4">
    <source>
        <dbReference type="Proteomes" id="UP000005408"/>
    </source>
</evidence>
<dbReference type="PANTHER" id="PTHR24043">
    <property type="entry name" value="SCAVENGER RECEPTOR CLASS F"/>
    <property type="match status" value="1"/>
</dbReference>
<proteinExistence type="predicted"/>
<evidence type="ECO:0000256" key="2">
    <source>
        <dbReference type="SAM" id="SignalP"/>
    </source>
</evidence>
<feature type="signal peptide" evidence="2">
    <location>
        <begin position="1"/>
        <end position="21"/>
    </location>
</feature>
<dbReference type="PANTHER" id="PTHR24043:SF12">
    <property type="entry name" value="DELTA-LIKE PROTEIN"/>
    <property type="match status" value="1"/>
</dbReference>
<organism evidence="3 4">
    <name type="scientific">Magallana gigas</name>
    <name type="common">Pacific oyster</name>
    <name type="synonym">Crassostrea gigas</name>
    <dbReference type="NCBI Taxonomy" id="29159"/>
    <lineage>
        <taxon>Eukaryota</taxon>
        <taxon>Metazoa</taxon>
        <taxon>Spiralia</taxon>
        <taxon>Lophotrochozoa</taxon>
        <taxon>Mollusca</taxon>
        <taxon>Bivalvia</taxon>
        <taxon>Autobranchia</taxon>
        <taxon>Pteriomorphia</taxon>
        <taxon>Ostreida</taxon>
        <taxon>Ostreoidea</taxon>
        <taxon>Ostreidae</taxon>
        <taxon>Magallana</taxon>
    </lineage>
</organism>
<dbReference type="InterPro" id="IPR042635">
    <property type="entry name" value="MEGF10/SREC1/2-like"/>
</dbReference>
<protein>
    <submittedName>
        <fullName evidence="3">Uncharacterized protein</fullName>
    </submittedName>
</protein>
<accession>A0A8W8KNU2</accession>
<evidence type="ECO:0000256" key="1">
    <source>
        <dbReference type="ARBA" id="ARBA00022536"/>
    </source>
</evidence>
<sequence>MVLICLVLLLIADIFTNICSSAEDLEDGICNRSTIIPRCCTGFVYNDTLKQCIACVGRFGTNCSQSCPQGYYGRRCSQTCTCNITLCDNVLGCSEATSDEGMMTSSLVRYSDVGHPMKPPELVVEQKDVIYVNTMMLQKLNNKRFLTTCCRDDENANIHNNDTLKKICEVCIGHPCRKCPWGYYGEQCNEKCTCSTELCHDVLGCVTAEYITRDSPVIYAAVVRPNRKPVRRVEQSDLMYGKMPTPQTSDQKRDTKAKCLDINISNNQEGEMKTIGLYMVVRFSGIIFVIADEQGDVGSCLGLRCRPKCPEGHYGKQCDKTCTCDADVCDDVSGCVTAEMKTIVLYMVVGFSGIIFVAADGQGDAGCDHRTFQSLCCSNDRIHYNDTINEICRACIGRLCTPTCPRGYHRHQCIEICTCDADECGNKSGCVTTVSSDNITRDSPVIYAAVVRPNKKLVRGVEQSDQMYGNTLKLQKPNRERKAIFSDMLQNQS</sequence>
<dbReference type="Proteomes" id="UP000005408">
    <property type="component" value="Unassembled WGS sequence"/>
</dbReference>
<keyword evidence="2" id="KW-0732">Signal</keyword>
<reference evidence="3" key="1">
    <citation type="submission" date="2022-08" db="UniProtKB">
        <authorList>
            <consortium name="EnsemblMetazoa"/>
        </authorList>
    </citation>
    <scope>IDENTIFICATION</scope>
    <source>
        <strain evidence="3">05x7-T-G4-1.051#20</strain>
    </source>
</reference>
<dbReference type="EnsemblMetazoa" id="G23935.1">
    <property type="protein sequence ID" value="G23935.1:cds"/>
    <property type="gene ID" value="G23935"/>
</dbReference>
<keyword evidence="4" id="KW-1185">Reference proteome</keyword>